<keyword evidence="8 9" id="KW-0324">Glycolysis</keyword>
<evidence type="ECO:0000256" key="2">
    <source>
        <dbReference type="ARBA" id="ARBA00004679"/>
    </source>
</evidence>
<comment type="caution">
    <text evidence="11">The sequence shown here is derived from an EMBL/GenBank/DDBJ whole genome shotgun (WGS) entry which is preliminary data.</text>
</comment>
<comment type="activity regulation">
    <text evidence="9">Non-allosteric.</text>
</comment>
<reference evidence="12" key="1">
    <citation type="journal article" date="2019" name="Int. J. Syst. Evol. Microbiol.">
        <title>The Global Catalogue of Microorganisms (GCM) 10K type strain sequencing project: providing services to taxonomists for standard genome sequencing and annotation.</title>
        <authorList>
            <consortium name="The Broad Institute Genomics Platform"/>
            <consortium name="The Broad Institute Genome Sequencing Center for Infectious Disease"/>
            <person name="Wu L."/>
            <person name="Ma J."/>
        </authorList>
    </citation>
    <scope>NUCLEOTIDE SEQUENCE [LARGE SCALE GENOMIC DNA]</scope>
    <source>
        <strain evidence="12">JCM 18459</strain>
    </source>
</reference>
<gene>
    <name evidence="9" type="primary">pfp</name>
    <name evidence="11" type="ORF">GCM10023340_30000</name>
</gene>
<keyword evidence="4 9" id="KW-0808">Transferase</keyword>
<dbReference type="PANTHER" id="PTHR13697">
    <property type="entry name" value="PHOSPHOFRUCTOKINASE"/>
    <property type="match status" value="1"/>
</dbReference>
<dbReference type="InterPro" id="IPR000023">
    <property type="entry name" value="Phosphofructokinase_dom"/>
</dbReference>
<dbReference type="PRINTS" id="PR00476">
    <property type="entry name" value="PHFRCTKINASE"/>
</dbReference>
<evidence type="ECO:0000256" key="8">
    <source>
        <dbReference type="ARBA" id="ARBA00023152"/>
    </source>
</evidence>
<dbReference type="InterPro" id="IPR015912">
    <property type="entry name" value="Phosphofructokinase_CS"/>
</dbReference>
<keyword evidence="5 9" id="KW-0479">Metal-binding</keyword>
<dbReference type="PIRSF" id="PIRSF000532">
    <property type="entry name" value="ATP_PFK_prok"/>
    <property type="match status" value="1"/>
</dbReference>
<dbReference type="InterPro" id="IPR012003">
    <property type="entry name" value="ATP_PFK_prok-type"/>
</dbReference>
<dbReference type="Gene3D" id="3.40.50.450">
    <property type="match status" value="1"/>
</dbReference>
<feature type="binding site" evidence="9">
    <location>
        <position position="10"/>
    </location>
    <ligand>
        <name>diphosphate</name>
        <dbReference type="ChEBI" id="CHEBI:33019"/>
    </ligand>
</feature>
<sequence>MRVGVLTGGGDCPGLNAVIRAVVRKGVQVHGFEFVGYRDGWKGPLEGLTMPLGVEQCRGILPRGGTILGSSRTNPFKVEGGVEQIRANLAEAGVDALVAIGGEDTLGVATKLAELGVNVVGVPKTIDNDLSGTDFTFGFDTAVNIATEAIDRLHTTAESHHRVLVVEVMGRHAGWIALHAGIAGGASAVLIPEQPFDIEALCRHVETRFETHYAPIIVVSEGAVPVEAGEGEDGMTLVSGEKDAFGHVRLGGIGDRIAAEIEQRTGKEARAVVLGHVQRGGTPTAFDRWLATRFGLQAIDAVADGEFGTMMALHGTRIDRVPLTEGTAVLKLVSPAEYAEAEVFFG</sequence>
<comment type="cofactor">
    <cofactor evidence="1 9">
        <name>Mg(2+)</name>
        <dbReference type="ChEBI" id="CHEBI:18420"/>
    </cofactor>
</comment>
<feature type="domain" description="Phosphofructokinase" evidence="10">
    <location>
        <begin position="2"/>
        <end position="302"/>
    </location>
</feature>
<comment type="function">
    <text evidence="9">Catalyzes the phosphorylation of D-fructose 6-phosphate, the first committing step of glycolysis. Uses inorganic phosphate (PPi) as phosphoryl donor instead of ATP like common ATP-dependent phosphofructokinases (ATP-PFKs), which renders the reaction reversible, and can thus function both in glycolysis and gluconeogenesis. Consistently, PPi-PFK can replace the enzymes of both the forward (ATP-PFK) and reverse (fructose-bisphosphatase (FBPase)) reactions.</text>
</comment>
<dbReference type="InterPro" id="IPR035966">
    <property type="entry name" value="PKF_sf"/>
</dbReference>
<dbReference type="NCBIfam" id="NF002872">
    <property type="entry name" value="PRK03202.1"/>
    <property type="match status" value="1"/>
</dbReference>
<dbReference type="EC" id="2.7.1.90" evidence="9"/>
<evidence type="ECO:0000313" key="12">
    <source>
        <dbReference type="Proteomes" id="UP001500221"/>
    </source>
</evidence>
<dbReference type="SUPFAM" id="SSF53784">
    <property type="entry name" value="Phosphofructokinase"/>
    <property type="match status" value="1"/>
</dbReference>
<comment type="similarity">
    <text evidence="9">Belongs to the phosphofructokinase type A (PFKA) family. Mixed-substrate PFK group III subfamily.</text>
</comment>
<dbReference type="NCBIfam" id="TIGR02483">
    <property type="entry name" value="PFK_mixed"/>
    <property type="match status" value="1"/>
</dbReference>
<evidence type="ECO:0000313" key="11">
    <source>
        <dbReference type="EMBL" id="GAA5151324.1"/>
    </source>
</evidence>
<evidence type="ECO:0000256" key="3">
    <source>
        <dbReference type="ARBA" id="ARBA00022490"/>
    </source>
</evidence>
<comment type="catalytic activity">
    <reaction evidence="9">
        <text>beta-D-fructose 6-phosphate + diphosphate = beta-D-fructose 1,6-bisphosphate + phosphate + H(+)</text>
        <dbReference type="Rhea" id="RHEA:13613"/>
        <dbReference type="ChEBI" id="CHEBI:15378"/>
        <dbReference type="ChEBI" id="CHEBI:32966"/>
        <dbReference type="ChEBI" id="CHEBI:33019"/>
        <dbReference type="ChEBI" id="CHEBI:43474"/>
        <dbReference type="ChEBI" id="CHEBI:57634"/>
        <dbReference type="EC" id="2.7.1.90"/>
    </reaction>
</comment>
<feature type="binding site" description="in other chain" evidence="9">
    <location>
        <begin position="169"/>
        <end position="171"/>
    </location>
    <ligand>
        <name>substrate</name>
        <note>ligand shared between dimeric partners</note>
    </ligand>
</feature>
<evidence type="ECO:0000256" key="1">
    <source>
        <dbReference type="ARBA" id="ARBA00001946"/>
    </source>
</evidence>
<accession>A0ABP9PTT1</accession>
<evidence type="ECO:0000256" key="9">
    <source>
        <dbReference type="HAMAP-Rule" id="MF_01976"/>
    </source>
</evidence>
<protein>
    <recommendedName>
        <fullName evidence="9">Pyrophosphate--fructose 6-phosphate 1-phosphotransferase</fullName>
        <ecNumber evidence="9">2.7.1.90</ecNumber>
    </recommendedName>
    <alternativeName>
        <fullName evidence="9">6-phosphofructokinase, pyrophosphate dependent</fullName>
    </alternativeName>
    <alternativeName>
        <fullName evidence="9">PPi-dependent phosphofructokinase</fullName>
        <shortName evidence="9">PPi-PFK</shortName>
    </alternativeName>
    <alternativeName>
        <fullName evidence="9">Pyrophosphate-dependent 6-phosphofructose-1-kinase</fullName>
    </alternativeName>
</protein>
<evidence type="ECO:0000256" key="5">
    <source>
        <dbReference type="ARBA" id="ARBA00022723"/>
    </source>
</evidence>
<keyword evidence="7 9" id="KW-0460">Magnesium</keyword>
<dbReference type="Pfam" id="PF00365">
    <property type="entry name" value="PFK"/>
    <property type="match status" value="1"/>
</dbReference>
<dbReference type="EMBL" id="BAABKG010000003">
    <property type="protein sequence ID" value="GAA5151324.1"/>
    <property type="molecule type" value="Genomic_DNA"/>
</dbReference>
<evidence type="ECO:0000256" key="6">
    <source>
        <dbReference type="ARBA" id="ARBA00022777"/>
    </source>
</evidence>
<comment type="caution">
    <text evidence="9">Lacks conserved residue(s) required for the propagation of feature annotation.</text>
</comment>
<name>A0ABP9PTT1_9ACTN</name>
<evidence type="ECO:0000256" key="7">
    <source>
        <dbReference type="ARBA" id="ARBA00022842"/>
    </source>
</evidence>
<dbReference type="RefSeq" id="WP_345460060.1">
    <property type="nucleotide sequence ID" value="NZ_BAABKG010000003.1"/>
</dbReference>
<organism evidence="11 12">
    <name type="scientific">Nocardioides marinquilinus</name>
    <dbReference type="NCBI Taxonomy" id="1210400"/>
    <lineage>
        <taxon>Bacteria</taxon>
        <taxon>Bacillati</taxon>
        <taxon>Actinomycetota</taxon>
        <taxon>Actinomycetes</taxon>
        <taxon>Propionibacteriales</taxon>
        <taxon>Nocardioidaceae</taxon>
        <taxon>Nocardioides</taxon>
    </lineage>
</organism>
<keyword evidence="3 9" id="KW-0963">Cytoplasm</keyword>
<feature type="binding site" description="in other chain" evidence="9">
    <location>
        <begin position="276"/>
        <end position="279"/>
    </location>
    <ligand>
        <name>substrate</name>
        <note>ligand shared between dimeric partners</note>
    </ligand>
</feature>
<feature type="binding site" evidence="9">
    <location>
        <position position="270"/>
    </location>
    <ligand>
        <name>substrate</name>
        <note>ligand shared between dimeric partners</note>
    </ligand>
</feature>
<dbReference type="Gene3D" id="3.40.50.460">
    <property type="entry name" value="Phosphofructokinase domain"/>
    <property type="match status" value="1"/>
</dbReference>
<comment type="pathway">
    <text evidence="2 9">Carbohydrate degradation; glycolysis; D-glyceraldehyde 3-phosphate and glycerone phosphate from D-glucose: step 3/4.</text>
</comment>
<dbReference type="InterPro" id="IPR022953">
    <property type="entry name" value="ATP_PFK"/>
</dbReference>
<keyword evidence="6 9" id="KW-0418">Kinase</keyword>
<feature type="binding site" evidence="9">
    <location>
        <position position="162"/>
    </location>
    <ligand>
        <name>substrate</name>
        <note>ligand shared between dimeric partners</note>
    </ligand>
</feature>
<dbReference type="PANTHER" id="PTHR13697:SF52">
    <property type="entry name" value="ATP-DEPENDENT 6-PHOSPHOFRUCTOKINASE 3"/>
    <property type="match status" value="1"/>
</dbReference>
<feature type="active site" description="Proton acceptor" evidence="9">
    <location>
        <position position="127"/>
    </location>
</feature>
<comment type="subcellular location">
    <subcellularLocation>
        <location evidence="9">Cytoplasm</location>
    </subcellularLocation>
</comment>
<dbReference type="Proteomes" id="UP001500221">
    <property type="component" value="Unassembled WGS sequence"/>
</dbReference>
<feature type="binding site" description="in other chain" evidence="9">
    <location>
        <begin position="125"/>
        <end position="127"/>
    </location>
    <ligand>
        <name>substrate</name>
        <note>ligand shared between dimeric partners</note>
    </ligand>
</feature>
<dbReference type="InterPro" id="IPR012829">
    <property type="entry name" value="Phosphofructokinase_III"/>
</dbReference>
<proteinExistence type="inferred from homology"/>
<evidence type="ECO:0000256" key="4">
    <source>
        <dbReference type="ARBA" id="ARBA00022679"/>
    </source>
</evidence>
<feature type="site" description="Important for catalytic activity; stabilizes the transition state when the phosphoryl donor is PPi" evidence="9">
    <location>
        <position position="124"/>
    </location>
</feature>
<feature type="binding site" evidence="9">
    <location>
        <position position="103"/>
    </location>
    <ligand>
        <name>Mg(2+)</name>
        <dbReference type="ChEBI" id="CHEBI:18420"/>
        <note>catalytic</note>
    </ligand>
</feature>
<evidence type="ECO:0000259" key="10">
    <source>
        <dbReference type="Pfam" id="PF00365"/>
    </source>
</evidence>
<keyword evidence="12" id="KW-1185">Reference proteome</keyword>
<comment type="subunit">
    <text evidence="9">Homodimer or homotetramer.</text>
</comment>
<feature type="site" description="Important for catalytic activity and substrate specificity; stabilizes the transition state when the phosphoryl donor is PPi; prevents ATP from binding by mimicking the alpha-phosphate group of ATP" evidence="9">
    <location>
        <position position="104"/>
    </location>
</feature>
<dbReference type="PROSITE" id="PS00433">
    <property type="entry name" value="PHOSPHOFRUCTOKINASE"/>
    <property type="match status" value="1"/>
</dbReference>
<feature type="binding site" description="in other chain" evidence="9">
    <location>
        <position position="221"/>
    </location>
    <ligand>
        <name>substrate</name>
        <note>ligand shared between dimeric partners</note>
    </ligand>
</feature>
<dbReference type="HAMAP" id="MF_01976">
    <property type="entry name" value="Phosphofructokinase_III"/>
    <property type="match status" value="1"/>
</dbReference>